<dbReference type="InterPro" id="IPR020845">
    <property type="entry name" value="AMP-binding_CS"/>
</dbReference>
<sequence length="645" mass="72134">MLKSSSVNSTNHAQANLKHLDRATIQSIPEIWAIARTQFGDTIALRDPHAQPEVVLTYAQLSEKIQQFGAGLQALGIKTGDRVSLFADNQPRWLIADQGMMIIGVVNAVRGAQADKEELLYILSHSDSVALIVQDLALLRKLSKDLDSLPVKLAILLSDEQLPQTNNVKILNFSQVIELGTQHSLQPAQLQKKDLATLMYTSGTSGMPKGVMLSHGNLLSQVFGARAVVEPQPGERVLSILPVWHCYERSFEYFTLAHGCTQIYTNIRTVKKDLKDFQPYYMVGVPRLWESIYEGVQKQFREQPAKKRKLINFLLAQSQRYILARRIVQGLDLNNLHHSTLEKIWAGLQTIPLTLIHQVADKLVYQQVRAATGGQVKFLVSGGGSIAEHLEDFYEIVGITILGGYGLTETSPITHVRRTWRNLRGADGQPLPNTETQIVDLETKAPLPPETQGLVMIRGDQVMQGYYKNPEATAKAISPQGWFDTGDLGWVSKQNDLIITGRAKDTIVLSNGENIEPQPIEDACLRSPYIAQIMLVGQDERLLGALIVPNLEALQAWADNQNLQLDLLPSPETALNSKVIQDLYRQELTREVQNRPGYRADDRIGPFKFILEPFSLENGMMTQTLKIKRSVVMERYHDIINGMFA</sequence>
<dbReference type="InterPro" id="IPR042099">
    <property type="entry name" value="ANL_N_sf"/>
</dbReference>
<dbReference type="PATRIC" id="fig|1618023.3.peg.926"/>
<dbReference type="InterPro" id="IPR052987">
    <property type="entry name" value="Chloroplast_AMP-bd_Enzymes"/>
</dbReference>
<gene>
    <name evidence="2" type="ORF">UH38_05240</name>
</gene>
<keyword evidence="2" id="KW-0436">Ligase</keyword>
<dbReference type="Pfam" id="PF23562">
    <property type="entry name" value="AMP-binding_C_3"/>
    <property type="match status" value="1"/>
</dbReference>
<dbReference type="Gene3D" id="3.40.50.12780">
    <property type="entry name" value="N-terminal domain of ligase-like"/>
    <property type="match status" value="2"/>
</dbReference>
<dbReference type="PROSITE" id="PS00455">
    <property type="entry name" value="AMP_BINDING"/>
    <property type="match status" value="1"/>
</dbReference>
<reference evidence="2 3" key="1">
    <citation type="submission" date="2015-02" db="EMBL/GenBank/DDBJ databases">
        <title>Draft genome of a novel marine cyanobacterium (Chroococcales) isolated from South Atlantic Ocean.</title>
        <authorList>
            <person name="Rigonato J."/>
            <person name="Alvarenga D.O."/>
            <person name="Branco L.H."/>
            <person name="Varani A.M."/>
            <person name="Brandini F.P."/>
            <person name="Fiore M.F."/>
        </authorList>
    </citation>
    <scope>NUCLEOTIDE SEQUENCE [LARGE SCALE GENOMIC DNA]</scope>
    <source>
        <strain evidence="2 3">CENA595</strain>
    </source>
</reference>
<organism evidence="2 3">
    <name type="scientific">Aliterella atlantica CENA595</name>
    <dbReference type="NCBI Taxonomy" id="1618023"/>
    <lineage>
        <taxon>Bacteria</taxon>
        <taxon>Bacillati</taxon>
        <taxon>Cyanobacteriota</taxon>
        <taxon>Cyanophyceae</taxon>
        <taxon>Chroococcidiopsidales</taxon>
        <taxon>Aliterellaceae</taxon>
        <taxon>Aliterella</taxon>
    </lineage>
</organism>
<keyword evidence="3" id="KW-1185">Reference proteome</keyword>
<feature type="domain" description="AMP-dependent synthetase/ligase" evidence="1">
    <location>
        <begin position="37"/>
        <end position="467"/>
    </location>
</feature>
<dbReference type="EMBL" id="JYON01000003">
    <property type="protein sequence ID" value="KJH72939.1"/>
    <property type="molecule type" value="Genomic_DNA"/>
</dbReference>
<evidence type="ECO:0000313" key="3">
    <source>
        <dbReference type="Proteomes" id="UP000032452"/>
    </source>
</evidence>
<dbReference type="OrthoDB" id="9778383at2"/>
<proteinExistence type="predicted"/>
<dbReference type="STRING" id="1618023.UH38_05240"/>
<dbReference type="Pfam" id="PF00501">
    <property type="entry name" value="AMP-binding"/>
    <property type="match status" value="1"/>
</dbReference>
<name>A0A0D8ZWW2_9CYAN</name>
<dbReference type="AlphaFoldDB" id="A0A0D8ZWW2"/>
<dbReference type="InterPro" id="IPR000873">
    <property type="entry name" value="AMP-dep_synth/lig_dom"/>
</dbReference>
<dbReference type="PANTHER" id="PTHR43813:SF1">
    <property type="entry name" value="ACYL-ACTIVATING ENZYME 16, CHLOROPLASTIC-RELATED"/>
    <property type="match status" value="1"/>
</dbReference>
<comment type="caution">
    <text evidence="2">The sequence shown here is derived from an EMBL/GenBank/DDBJ whole genome shotgun (WGS) entry which is preliminary data.</text>
</comment>
<dbReference type="GO" id="GO:0008922">
    <property type="term" value="F:long-chain fatty acid [acyl-carrier-protein] ligase activity"/>
    <property type="evidence" value="ECO:0007669"/>
    <property type="project" value="TreeGrafter"/>
</dbReference>
<protein>
    <submittedName>
        <fullName evidence="2">Long-chain fatty acid--CoA ligase</fullName>
    </submittedName>
</protein>
<dbReference type="SUPFAM" id="SSF56801">
    <property type="entry name" value="Acetyl-CoA synthetase-like"/>
    <property type="match status" value="1"/>
</dbReference>
<evidence type="ECO:0000259" key="1">
    <source>
        <dbReference type="Pfam" id="PF00501"/>
    </source>
</evidence>
<accession>A0A0D8ZWW2</accession>
<evidence type="ECO:0000313" key="2">
    <source>
        <dbReference type="EMBL" id="KJH72939.1"/>
    </source>
</evidence>
<dbReference type="GO" id="GO:0030497">
    <property type="term" value="P:fatty acid elongation"/>
    <property type="evidence" value="ECO:0007669"/>
    <property type="project" value="TreeGrafter"/>
</dbReference>
<dbReference type="PANTHER" id="PTHR43813">
    <property type="entry name" value="ACYL-ACTIVATING ENZYME 16, CHLOROPLASTIC-RELATED"/>
    <property type="match status" value="1"/>
</dbReference>
<dbReference type="Proteomes" id="UP000032452">
    <property type="component" value="Unassembled WGS sequence"/>
</dbReference>
<dbReference type="RefSeq" id="WP_045053559.1">
    <property type="nucleotide sequence ID" value="NZ_CAWMDP010000011.1"/>
</dbReference>